<accession>A0A392M2E6</accession>
<dbReference type="Proteomes" id="UP000265520">
    <property type="component" value="Unassembled WGS sequence"/>
</dbReference>
<evidence type="ECO:0000313" key="2">
    <source>
        <dbReference type="EMBL" id="MCH80784.1"/>
    </source>
</evidence>
<dbReference type="AlphaFoldDB" id="A0A392M2E6"/>
<feature type="compositionally biased region" description="Basic and acidic residues" evidence="1">
    <location>
        <begin position="1"/>
        <end position="18"/>
    </location>
</feature>
<evidence type="ECO:0000256" key="1">
    <source>
        <dbReference type="SAM" id="MobiDB-lite"/>
    </source>
</evidence>
<proteinExistence type="predicted"/>
<keyword evidence="3" id="KW-1185">Reference proteome</keyword>
<organism evidence="2 3">
    <name type="scientific">Trifolium medium</name>
    <dbReference type="NCBI Taxonomy" id="97028"/>
    <lineage>
        <taxon>Eukaryota</taxon>
        <taxon>Viridiplantae</taxon>
        <taxon>Streptophyta</taxon>
        <taxon>Embryophyta</taxon>
        <taxon>Tracheophyta</taxon>
        <taxon>Spermatophyta</taxon>
        <taxon>Magnoliopsida</taxon>
        <taxon>eudicotyledons</taxon>
        <taxon>Gunneridae</taxon>
        <taxon>Pentapetalae</taxon>
        <taxon>rosids</taxon>
        <taxon>fabids</taxon>
        <taxon>Fabales</taxon>
        <taxon>Fabaceae</taxon>
        <taxon>Papilionoideae</taxon>
        <taxon>50 kb inversion clade</taxon>
        <taxon>NPAAA clade</taxon>
        <taxon>Hologalegina</taxon>
        <taxon>IRL clade</taxon>
        <taxon>Trifolieae</taxon>
        <taxon>Trifolium</taxon>
    </lineage>
</organism>
<sequence>MLSVEKRRGPSVGRKSDRPVLGFSDEERVGESPNEIVPLIIVTTIANHDISKILKDGGSSRDIMYGELFEKLGLKRDSLAPYRSTDL</sequence>
<dbReference type="EMBL" id="LXQA010001489">
    <property type="protein sequence ID" value="MCH80784.1"/>
    <property type="molecule type" value="Genomic_DNA"/>
</dbReference>
<comment type="caution">
    <text evidence="2">The sequence shown here is derived from an EMBL/GenBank/DDBJ whole genome shotgun (WGS) entry which is preliminary data.</text>
</comment>
<evidence type="ECO:0000313" key="3">
    <source>
        <dbReference type="Proteomes" id="UP000265520"/>
    </source>
</evidence>
<reference evidence="2 3" key="1">
    <citation type="journal article" date="2018" name="Front. Plant Sci.">
        <title>Red Clover (Trifolium pratense) and Zigzag Clover (T. medium) - A Picture of Genomic Similarities and Differences.</title>
        <authorList>
            <person name="Dluhosova J."/>
            <person name="Istvanek J."/>
            <person name="Nedelnik J."/>
            <person name="Repkova J."/>
        </authorList>
    </citation>
    <scope>NUCLEOTIDE SEQUENCE [LARGE SCALE GENOMIC DNA]</scope>
    <source>
        <strain evidence="3">cv. 10/8</strain>
        <tissue evidence="2">Leaf</tissue>
    </source>
</reference>
<gene>
    <name evidence="2" type="ORF">A2U01_0001558</name>
</gene>
<feature type="region of interest" description="Disordered" evidence="1">
    <location>
        <begin position="1"/>
        <end position="31"/>
    </location>
</feature>
<name>A0A392M2E6_9FABA</name>
<protein>
    <submittedName>
        <fullName evidence="2">Uncharacterized protein</fullName>
    </submittedName>
</protein>